<protein>
    <submittedName>
        <fullName evidence="2">Uncharacterized protein</fullName>
    </submittedName>
</protein>
<sequence>MWSRERGKRHVAYVVLLALALLGATATLGHVGRPGPGRHRTADGLSHAVSGATEPGRRTAGPLRTERSGDFAVGEEALTLSRATATGPFTAAEVA</sequence>
<evidence type="ECO:0000313" key="2">
    <source>
        <dbReference type="EMBL" id="WNM40533.1"/>
    </source>
</evidence>
<reference evidence="2 3" key="1">
    <citation type="submission" date="2023-09" db="EMBL/GenBank/DDBJ databases">
        <title>Micromonospora halotolerans DSM 45598 genome sequence.</title>
        <authorList>
            <person name="Mo P."/>
        </authorList>
    </citation>
    <scope>NUCLEOTIDE SEQUENCE [LARGE SCALE GENOMIC DNA]</scope>
    <source>
        <strain evidence="2 3">DSM 45598</strain>
    </source>
</reference>
<feature type="region of interest" description="Disordered" evidence="1">
    <location>
        <begin position="28"/>
        <end position="72"/>
    </location>
</feature>
<proteinExistence type="predicted"/>
<name>A0ABY9ZZ95_9ACTN</name>
<dbReference type="EMBL" id="CP134876">
    <property type="protein sequence ID" value="WNM40533.1"/>
    <property type="molecule type" value="Genomic_DNA"/>
</dbReference>
<gene>
    <name evidence="2" type="ORF">RMN56_04025</name>
</gene>
<evidence type="ECO:0000313" key="3">
    <source>
        <dbReference type="Proteomes" id="UP001303001"/>
    </source>
</evidence>
<dbReference type="Proteomes" id="UP001303001">
    <property type="component" value="Chromosome"/>
</dbReference>
<organism evidence="2 3">
    <name type="scientific">Micromonospora halotolerans</name>
    <dbReference type="NCBI Taxonomy" id="709879"/>
    <lineage>
        <taxon>Bacteria</taxon>
        <taxon>Bacillati</taxon>
        <taxon>Actinomycetota</taxon>
        <taxon>Actinomycetes</taxon>
        <taxon>Micromonosporales</taxon>
        <taxon>Micromonosporaceae</taxon>
        <taxon>Micromonospora</taxon>
    </lineage>
</organism>
<keyword evidence="3" id="KW-1185">Reference proteome</keyword>
<dbReference type="RefSeq" id="WP_313722495.1">
    <property type="nucleotide sequence ID" value="NZ_CP134876.1"/>
</dbReference>
<evidence type="ECO:0000256" key="1">
    <source>
        <dbReference type="SAM" id="MobiDB-lite"/>
    </source>
</evidence>
<accession>A0ABY9ZZ95</accession>